<keyword evidence="8" id="KW-1185">Reference proteome</keyword>
<dbReference type="Proteomes" id="UP000094569">
    <property type="component" value="Unassembled WGS sequence"/>
</dbReference>
<proteinExistence type="predicted"/>
<dbReference type="InterPro" id="IPR036864">
    <property type="entry name" value="Zn2-C6_fun-type_DNA-bd_sf"/>
</dbReference>
<dbReference type="PROSITE" id="PS50048">
    <property type="entry name" value="ZN2_CY6_FUNGAL_2"/>
    <property type="match status" value="1"/>
</dbReference>
<keyword evidence="2" id="KW-0805">Transcription regulation</keyword>
<evidence type="ECO:0000256" key="5">
    <source>
        <dbReference type="ARBA" id="ARBA00023242"/>
    </source>
</evidence>
<dbReference type="Gene3D" id="4.10.240.10">
    <property type="entry name" value="Zn(2)-C6 fungal-type DNA-binding domain"/>
    <property type="match status" value="1"/>
</dbReference>
<dbReference type="OrthoDB" id="4898680at2759"/>
<gene>
    <name evidence="7" type="ORF">SI65_10288</name>
</gene>
<dbReference type="GO" id="GO:0008270">
    <property type="term" value="F:zinc ion binding"/>
    <property type="evidence" value="ECO:0007669"/>
    <property type="project" value="InterPro"/>
</dbReference>
<dbReference type="CDD" id="cd00067">
    <property type="entry name" value="GAL4"/>
    <property type="match status" value="1"/>
</dbReference>
<dbReference type="PANTHER" id="PTHR31001:SF40">
    <property type="entry name" value="ZN(II)2CYS6 TRANSCRIPTION FACTOR (EUROFUNG)"/>
    <property type="match status" value="1"/>
</dbReference>
<comment type="subcellular location">
    <subcellularLocation>
        <location evidence="1">Nucleus</location>
    </subcellularLocation>
</comment>
<sequence>MRSRLAACERCRKAKLACDHKRPVCTRCRNTNQAGICIYRDSPFKRRHTSVSSPSVEQQNKFYSLRSPEESPLFNARQTPYPNPGYLGSSSHAAIFSHISPDGDRGDTFQTTQSTHSNGDDHLIQQGADTLRQLLSAFPLKGVIELVSFWLAKGVNLALTGPFVAQCTESMHHLLACMSDGNWHLAYARQLLQNSARPLEFDQSSTLDAFSAQFLHQNTRWETLGLFFSAVSRATLDVSFFPSLYSTEKGQYSLRRMAMKLCDYILDICLSLDCLNDLQLLFQYENFIVHSHVDGDQSYHSWRRIGDVISSTFALGYHENLEAKPDVPSFLTEMRKTASARIYSADKNLAIFLGRPPRMCKRFCHLHLPSSWIGFETLAYGHTANADGDEEIKATYCGDTRWSVICASLKEDIMEMLRDVKDDTYIERATAIQEKARAEWDSLPPQFRLDGSLKQFTGNPFERDFVASVRLNHLQVLFLVHLLLLNSPAEPNASIIEVAQEMLSLVTETILLRDRLVNSGTSLIWKVAHFGLPAAGILLLAMLRQRNNSSTPIPWTKTIQDLNVFVAEVEIGTIIRPEDPNYALLSKATQTIQRFLDSVHSKITPQSRNEDWTALLNQDLWDSEFAFWDNMAGHPSLDPLPEV</sequence>
<comment type="caution">
    <text evidence="7">The sequence shown here is derived from an EMBL/GenBank/DDBJ whole genome shotgun (WGS) entry which is preliminary data.</text>
</comment>
<dbReference type="GO" id="GO:0005634">
    <property type="term" value="C:nucleus"/>
    <property type="evidence" value="ECO:0007669"/>
    <property type="project" value="UniProtKB-SubCell"/>
</dbReference>
<dbReference type="SMART" id="SM00066">
    <property type="entry name" value="GAL4"/>
    <property type="match status" value="1"/>
</dbReference>
<dbReference type="Pfam" id="PF00172">
    <property type="entry name" value="Zn_clus"/>
    <property type="match status" value="1"/>
</dbReference>
<keyword evidence="4" id="KW-0804">Transcription</keyword>
<reference evidence="7 8" key="1">
    <citation type="journal article" date="2016" name="BMC Genomics">
        <title>Comparative genomic and transcriptomic analyses of the Fuzhuan brick tea-fermentation fungus Aspergillus cristatus.</title>
        <authorList>
            <person name="Ge Y."/>
            <person name="Wang Y."/>
            <person name="Liu Y."/>
            <person name="Tan Y."/>
            <person name="Ren X."/>
            <person name="Zhang X."/>
            <person name="Hyde K.D."/>
            <person name="Liu Y."/>
            <person name="Liu Z."/>
        </authorList>
    </citation>
    <scope>NUCLEOTIDE SEQUENCE [LARGE SCALE GENOMIC DNA]</scope>
    <source>
        <strain evidence="7 8">GZAAS20.1005</strain>
    </source>
</reference>
<evidence type="ECO:0000259" key="6">
    <source>
        <dbReference type="PROSITE" id="PS50048"/>
    </source>
</evidence>
<name>A0A1E3B0A9_ASPCR</name>
<evidence type="ECO:0000313" key="8">
    <source>
        <dbReference type="Proteomes" id="UP000094569"/>
    </source>
</evidence>
<dbReference type="GO" id="GO:0003677">
    <property type="term" value="F:DNA binding"/>
    <property type="evidence" value="ECO:0007669"/>
    <property type="project" value="UniProtKB-KW"/>
</dbReference>
<feature type="domain" description="Zn(2)-C6 fungal-type" evidence="6">
    <location>
        <begin position="7"/>
        <end position="39"/>
    </location>
</feature>
<dbReference type="SUPFAM" id="SSF57701">
    <property type="entry name" value="Zn2/Cys6 DNA-binding domain"/>
    <property type="match status" value="1"/>
</dbReference>
<dbReference type="PANTHER" id="PTHR31001">
    <property type="entry name" value="UNCHARACTERIZED TRANSCRIPTIONAL REGULATORY PROTEIN"/>
    <property type="match status" value="1"/>
</dbReference>
<evidence type="ECO:0000313" key="7">
    <source>
        <dbReference type="EMBL" id="ODM14291.1"/>
    </source>
</evidence>
<evidence type="ECO:0000256" key="2">
    <source>
        <dbReference type="ARBA" id="ARBA00023015"/>
    </source>
</evidence>
<dbReference type="CDD" id="cd12148">
    <property type="entry name" value="fungal_TF_MHR"/>
    <property type="match status" value="1"/>
</dbReference>
<dbReference type="VEuPathDB" id="FungiDB:SI65_10288"/>
<protein>
    <recommendedName>
        <fullName evidence="6">Zn(2)-C6 fungal-type domain-containing protein</fullName>
    </recommendedName>
</protein>
<accession>A0A1E3B0A9</accession>
<dbReference type="STRING" id="573508.A0A1E3B0A9"/>
<dbReference type="GO" id="GO:0000981">
    <property type="term" value="F:DNA-binding transcription factor activity, RNA polymerase II-specific"/>
    <property type="evidence" value="ECO:0007669"/>
    <property type="project" value="InterPro"/>
</dbReference>
<evidence type="ECO:0000256" key="1">
    <source>
        <dbReference type="ARBA" id="ARBA00004123"/>
    </source>
</evidence>
<dbReference type="PROSITE" id="PS00463">
    <property type="entry name" value="ZN2_CY6_FUNGAL_1"/>
    <property type="match status" value="1"/>
</dbReference>
<evidence type="ECO:0000256" key="3">
    <source>
        <dbReference type="ARBA" id="ARBA00023125"/>
    </source>
</evidence>
<evidence type="ECO:0000256" key="4">
    <source>
        <dbReference type="ARBA" id="ARBA00023163"/>
    </source>
</evidence>
<dbReference type="EMBL" id="JXNT01000029">
    <property type="protein sequence ID" value="ODM14291.1"/>
    <property type="molecule type" value="Genomic_DNA"/>
</dbReference>
<keyword evidence="5" id="KW-0539">Nucleus</keyword>
<dbReference type="InterPro" id="IPR001138">
    <property type="entry name" value="Zn2Cys6_DnaBD"/>
</dbReference>
<dbReference type="AlphaFoldDB" id="A0A1E3B0A9"/>
<organism evidence="7 8">
    <name type="scientific">Aspergillus cristatus</name>
    <name type="common">Chinese Fuzhuan brick tea-fermentation fungus</name>
    <name type="synonym">Eurotium cristatum</name>
    <dbReference type="NCBI Taxonomy" id="573508"/>
    <lineage>
        <taxon>Eukaryota</taxon>
        <taxon>Fungi</taxon>
        <taxon>Dikarya</taxon>
        <taxon>Ascomycota</taxon>
        <taxon>Pezizomycotina</taxon>
        <taxon>Eurotiomycetes</taxon>
        <taxon>Eurotiomycetidae</taxon>
        <taxon>Eurotiales</taxon>
        <taxon>Aspergillaceae</taxon>
        <taxon>Aspergillus</taxon>
        <taxon>Aspergillus subgen. Aspergillus</taxon>
    </lineage>
</organism>
<dbReference type="InterPro" id="IPR050613">
    <property type="entry name" value="Sec_Metabolite_Reg"/>
</dbReference>
<keyword evidence="3" id="KW-0238">DNA-binding</keyword>